<dbReference type="Proteomes" id="UP000326595">
    <property type="component" value="Chromosome"/>
</dbReference>
<gene>
    <name evidence="1" type="ORF">PS652_01632</name>
    <name evidence="2" type="ORF">PS652_04734</name>
</gene>
<dbReference type="EMBL" id="CABVHG010000038">
    <property type="protein sequence ID" value="VVN28806.1"/>
    <property type="molecule type" value="Genomic_DNA"/>
</dbReference>
<evidence type="ECO:0000313" key="3">
    <source>
        <dbReference type="Proteomes" id="UP000326595"/>
    </source>
</evidence>
<dbReference type="AlphaFoldDB" id="A0A5E6WJC2"/>
<dbReference type="RefSeq" id="WP_038994772.1">
    <property type="nucleotide sequence ID" value="NZ_OZ024668.1"/>
</dbReference>
<evidence type="ECO:0000313" key="1">
    <source>
        <dbReference type="EMBL" id="CAK9888803.1"/>
    </source>
</evidence>
<organism evidence="2">
    <name type="scientific">Pseudomonas fluorescens</name>
    <dbReference type="NCBI Taxonomy" id="294"/>
    <lineage>
        <taxon>Bacteria</taxon>
        <taxon>Pseudomonadati</taxon>
        <taxon>Pseudomonadota</taxon>
        <taxon>Gammaproteobacteria</taxon>
        <taxon>Pseudomonadales</taxon>
        <taxon>Pseudomonadaceae</taxon>
        <taxon>Pseudomonas</taxon>
    </lineage>
</organism>
<reference evidence="1 3" key="2">
    <citation type="submission" date="2024-03" db="EMBL/GenBank/DDBJ databases">
        <authorList>
            <person name="Alaster D. Moffat"/>
            <person name="Govind Chandra"/>
            <person name="Andrew W. Truman"/>
        </authorList>
    </citation>
    <scope>NUCLEOTIDE SEQUENCE [LARGE SCALE GENOMIC DNA]</scope>
    <source>
        <strain evidence="1">PS652</strain>
    </source>
</reference>
<sequence length="456" mass="50558">MTFTHYAMIEDIVSDGPDAMVVLDCITATAAKELSTRRWAQIHPEDQHLEKTMLLSVHLKDLIGAMQTNQKQIFDTPKLWISFDLHDDHQPLNEDAIRATFFNLGDENQETPPSFALTNVQSASPQLQQLAFLDGLSVRQTQIFNTLEAAASQAGQSRWVVAYDVGQGNANALVDNSGHPCLFFDLGWPTRPNTRTRPSPRPALLAAESCCRSSRFTAPVVLSHWDFDHWAYAVSNMNYSNRNKAANIRFDPNAMNRPWIIPRPPVRLRGKGLGPTHLRFIAQLRQRLVWPNRLRRVAFSAGVITRTDPARDPHDRNNQGLAWFVMQNTSCPLATLLPGDIEYSKLHWPTFTPELVSLVASHHGGWAGMPPAATKFAPAHLTLSVGHDNVHSHPSAAAIGNHWFMGWPDPLFTSNRPTSPGSPLTNGSVLIPLSPSAPRPTFSCPTLIASQLVPTQ</sequence>
<proteinExistence type="predicted"/>
<evidence type="ECO:0000313" key="2">
    <source>
        <dbReference type="EMBL" id="VVN28806.1"/>
    </source>
</evidence>
<name>A0A5E6WJC2_PSEFL</name>
<reference evidence="2" key="1">
    <citation type="submission" date="2019-09" db="EMBL/GenBank/DDBJ databases">
        <authorList>
            <person name="Chandra G."/>
            <person name="Truman W A."/>
        </authorList>
    </citation>
    <scope>NUCLEOTIDE SEQUENCE [LARGE SCALE GENOMIC DNA]</scope>
    <source>
        <strain evidence="2">PS652</strain>
    </source>
</reference>
<accession>A0A5E6WJC2</accession>
<protein>
    <submittedName>
        <fullName evidence="2">Uncharacterized protein</fullName>
    </submittedName>
</protein>
<dbReference type="EMBL" id="OZ024668">
    <property type="protein sequence ID" value="CAK9888803.1"/>
    <property type="molecule type" value="Genomic_DNA"/>
</dbReference>